<sequence>MPNGISLHLGLNAVDSTHYGSPLLLGGCHNDALDMRAIAHATGFRSRVFLDAEATAPSVLAAINDAARELRAGDTFLITYAGHGAQVPDVSGDEADALDETWVLFDRMLLDDELYAALAAFSGGVRVLFISDSCHSGSIAREAVYRELAEASPLASQYAGTTSVFRTPSEPGFGQRVWSQHAGQYRMLTRGTPPNPRELVRAAVIQLSGCQDDQLSADGEGNGLFTSKLKDVWSGGQFRGSHRAFWQRIGQAMPPTQSPGYLTYGGGVSDFEKERPFTVSTTTPVADKTTTGGCMMSTQESGEEMMPEVLAELKRRFPALDLPGAESGVHPAGNGGGSFVGGPTEAPRQASSAAQRAVTGAPIVRTQWWGLQIEISHEDLLRFTSAADPASAFVAAIGPMTGPAAPYMMAASFFVAAATQLLRSLDRGNGVTLVMSWFAPGAFVPITTPGGRGLATRGLGEPYEQAGEPWVRNYSGWFSGIRLEEDIYWNLPVGTVRESVIVHTNPPGFGNVYFNGWLSDDASVGHFRLHVGVAPFQGGRVEVRMMVRNADGSRSVSTASGSRPGSTANGSRPGSTVVPGPRPLTSEEL</sequence>
<comment type="caution">
    <text evidence="3">The sequence shown here is derived from an EMBL/GenBank/DDBJ whole genome shotgun (WGS) entry which is preliminary data.</text>
</comment>
<feature type="compositionally biased region" description="Polar residues" evidence="1">
    <location>
        <begin position="552"/>
        <end position="574"/>
    </location>
</feature>
<name>A0ABT4AHD2_9BACT</name>
<dbReference type="RefSeq" id="WP_267539360.1">
    <property type="nucleotide sequence ID" value="NZ_JAPNKA010000001.1"/>
</dbReference>
<dbReference type="Gene3D" id="3.40.50.1460">
    <property type="match status" value="1"/>
</dbReference>
<dbReference type="InterPro" id="IPR011600">
    <property type="entry name" value="Pept_C14_caspase"/>
</dbReference>
<feature type="domain" description="Peptidase C14 caspase" evidence="2">
    <location>
        <begin position="24"/>
        <end position="254"/>
    </location>
</feature>
<accession>A0ABT4AHD2</accession>
<evidence type="ECO:0000313" key="4">
    <source>
        <dbReference type="Proteomes" id="UP001207654"/>
    </source>
</evidence>
<dbReference type="PANTHER" id="PTHR48104:SF30">
    <property type="entry name" value="METACASPASE-1"/>
    <property type="match status" value="1"/>
</dbReference>
<evidence type="ECO:0000259" key="2">
    <source>
        <dbReference type="Pfam" id="PF00656"/>
    </source>
</evidence>
<dbReference type="InterPro" id="IPR029030">
    <property type="entry name" value="Caspase-like_dom_sf"/>
</dbReference>
<dbReference type="PANTHER" id="PTHR48104">
    <property type="entry name" value="METACASPASE-4"/>
    <property type="match status" value="1"/>
</dbReference>
<gene>
    <name evidence="3" type="ORF">OV287_40385</name>
</gene>
<organism evidence="3 4">
    <name type="scientific">Archangium lansingense</name>
    <dbReference type="NCBI Taxonomy" id="2995310"/>
    <lineage>
        <taxon>Bacteria</taxon>
        <taxon>Pseudomonadati</taxon>
        <taxon>Myxococcota</taxon>
        <taxon>Myxococcia</taxon>
        <taxon>Myxococcales</taxon>
        <taxon>Cystobacterineae</taxon>
        <taxon>Archangiaceae</taxon>
        <taxon>Archangium</taxon>
    </lineage>
</organism>
<dbReference type="SUPFAM" id="SSF52129">
    <property type="entry name" value="Caspase-like"/>
    <property type="match status" value="1"/>
</dbReference>
<proteinExistence type="predicted"/>
<dbReference type="Proteomes" id="UP001207654">
    <property type="component" value="Unassembled WGS sequence"/>
</dbReference>
<feature type="region of interest" description="Disordered" evidence="1">
    <location>
        <begin position="551"/>
        <end position="589"/>
    </location>
</feature>
<evidence type="ECO:0000313" key="3">
    <source>
        <dbReference type="EMBL" id="MCY1080721.1"/>
    </source>
</evidence>
<evidence type="ECO:0000256" key="1">
    <source>
        <dbReference type="SAM" id="MobiDB-lite"/>
    </source>
</evidence>
<dbReference type="Pfam" id="PF00656">
    <property type="entry name" value="Peptidase_C14"/>
    <property type="match status" value="1"/>
</dbReference>
<keyword evidence="4" id="KW-1185">Reference proteome</keyword>
<dbReference type="EMBL" id="JAPNKA010000001">
    <property type="protein sequence ID" value="MCY1080721.1"/>
    <property type="molecule type" value="Genomic_DNA"/>
</dbReference>
<dbReference type="InterPro" id="IPR050452">
    <property type="entry name" value="Metacaspase"/>
</dbReference>
<reference evidence="3 4" key="1">
    <citation type="submission" date="2022-11" db="EMBL/GenBank/DDBJ databases">
        <title>Minimal conservation of predation-associated metabolite biosynthetic gene clusters underscores biosynthetic potential of Myxococcota including descriptions for ten novel species: Archangium lansinium sp. nov., Myxococcus landrumus sp. nov., Nannocystis bai.</title>
        <authorList>
            <person name="Ahearne A."/>
            <person name="Stevens C."/>
            <person name="Phillips K."/>
        </authorList>
    </citation>
    <scope>NUCLEOTIDE SEQUENCE [LARGE SCALE GENOMIC DNA]</scope>
    <source>
        <strain evidence="3 4">MIWBW</strain>
    </source>
</reference>
<protein>
    <submittedName>
        <fullName evidence="3">Caspase family protein</fullName>
    </submittedName>
</protein>